<reference evidence="1" key="1">
    <citation type="submission" date="2021-02" db="EMBL/GenBank/DDBJ databases">
        <authorList>
            <person name="Palmer J.M."/>
        </authorList>
    </citation>
    <scope>NUCLEOTIDE SEQUENCE</scope>
    <source>
        <strain evidence="1">SCRP734</strain>
    </source>
</reference>
<dbReference type="AlphaFoldDB" id="A0A8T1V9T7"/>
<evidence type="ECO:0000313" key="1">
    <source>
        <dbReference type="EMBL" id="KAG7376849.1"/>
    </source>
</evidence>
<dbReference type="EMBL" id="JAGDFM010000614">
    <property type="protein sequence ID" value="KAG7376849.1"/>
    <property type="molecule type" value="Genomic_DNA"/>
</dbReference>
<dbReference type="Proteomes" id="UP000694044">
    <property type="component" value="Unassembled WGS sequence"/>
</dbReference>
<gene>
    <name evidence="1" type="ORF">PHYPSEUDO_012660</name>
</gene>
<keyword evidence="2" id="KW-1185">Reference proteome</keyword>
<protein>
    <submittedName>
        <fullName evidence="1">Uncharacterized protein</fullName>
    </submittedName>
</protein>
<organism evidence="1 2">
    <name type="scientific">Phytophthora pseudosyringae</name>
    <dbReference type="NCBI Taxonomy" id="221518"/>
    <lineage>
        <taxon>Eukaryota</taxon>
        <taxon>Sar</taxon>
        <taxon>Stramenopiles</taxon>
        <taxon>Oomycota</taxon>
        <taxon>Peronosporomycetes</taxon>
        <taxon>Peronosporales</taxon>
        <taxon>Peronosporaceae</taxon>
        <taxon>Phytophthora</taxon>
    </lineage>
</organism>
<accession>A0A8T1V9T7</accession>
<proteinExistence type="predicted"/>
<name>A0A8T1V9T7_9STRA</name>
<evidence type="ECO:0000313" key="2">
    <source>
        <dbReference type="Proteomes" id="UP000694044"/>
    </source>
</evidence>
<comment type="caution">
    <text evidence="1">The sequence shown here is derived from an EMBL/GenBank/DDBJ whole genome shotgun (WGS) entry which is preliminary data.</text>
</comment>
<sequence>MHNAAVGNAIQPATSDDDLWIALHESISLCDDPSLAVSRVAGAAASGPRTLTAVSGADATCPDPSGAVNTTTGNSCFTTPNIAGAIRPP</sequence>